<gene>
    <name evidence="1" type="ORF">FH603_5682</name>
</gene>
<protein>
    <submittedName>
        <fullName evidence="1">Transposase-like protein</fullName>
    </submittedName>
</protein>
<evidence type="ECO:0000313" key="2">
    <source>
        <dbReference type="Proteomes" id="UP000700732"/>
    </source>
</evidence>
<name>A0ABR6WGK2_9BACT</name>
<dbReference type="EMBL" id="VFIA01000084">
    <property type="protein sequence ID" value="MBC3795147.1"/>
    <property type="molecule type" value="Genomic_DNA"/>
</dbReference>
<keyword evidence="2" id="KW-1185">Reference proteome</keyword>
<organism evidence="1 2">
    <name type="scientific">Spirosoma utsteinense</name>
    <dbReference type="NCBI Taxonomy" id="2585773"/>
    <lineage>
        <taxon>Bacteria</taxon>
        <taxon>Pseudomonadati</taxon>
        <taxon>Bacteroidota</taxon>
        <taxon>Cytophagia</taxon>
        <taxon>Cytophagales</taxon>
        <taxon>Cytophagaceae</taxon>
        <taxon>Spirosoma</taxon>
    </lineage>
</organism>
<dbReference type="Proteomes" id="UP000700732">
    <property type="component" value="Unassembled WGS sequence"/>
</dbReference>
<reference evidence="1 2" key="1">
    <citation type="submission" date="2019-06" db="EMBL/GenBank/DDBJ databases">
        <title>Spirosoma utsteinense sp. nov. isolated from Antarctic ice-free soils.</title>
        <authorList>
            <person name="Tahon G."/>
        </authorList>
    </citation>
    <scope>NUCLEOTIDE SEQUENCE [LARGE SCALE GENOMIC DNA]</scope>
    <source>
        <strain evidence="1 2">LMG 31447</strain>
    </source>
</reference>
<dbReference type="InterPro" id="IPR009057">
    <property type="entry name" value="Homeodomain-like_sf"/>
</dbReference>
<dbReference type="SUPFAM" id="SSF46689">
    <property type="entry name" value="Homeodomain-like"/>
    <property type="match status" value="1"/>
</dbReference>
<evidence type="ECO:0000313" key="1">
    <source>
        <dbReference type="EMBL" id="MBC3795147.1"/>
    </source>
</evidence>
<proteinExistence type="predicted"/>
<accession>A0ABR6WGK2</accession>
<dbReference type="RefSeq" id="WP_186742308.1">
    <property type="nucleotide sequence ID" value="NZ_VFIA01000084.1"/>
</dbReference>
<dbReference type="Pfam" id="PF13384">
    <property type="entry name" value="HTH_23"/>
    <property type="match status" value="1"/>
</dbReference>
<sequence>MRVDDADLLDEVLLETVEYSPDLKALALRMIHQQKGQLETVATQTGLPLSTLYYWLKQWNEQQRLLKKKLN</sequence>
<comment type="caution">
    <text evidence="1">The sequence shown here is derived from an EMBL/GenBank/DDBJ whole genome shotgun (WGS) entry which is preliminary data.</text>
</comment>